<dbReference type="Proteomes" id="UP001500274">
    <property type="component" value="Unassembled WGS sequence"/>
</dbReference>
<reference evidence="2" key="1">
    <citation type="journal article" date="2019" name="Int. J. Syst. Evol. Microbiol.">
        <title>The Global Catalogue of Microorganisms (GCM) 10K type strain sequencing project: providing services to taxonomists for standard genome sequencing and annotation.</title>
        <authorList>
            <consortium name="The Broad Institute Genomics Platform"/>
            <consortium name="The Broad Institute Genome Sequencing Center for Infectious Disease"/>
            <person name="Wu L."/>
            <person name="Ma J."/>
        </authorList>
    </citation>
    <scope>NUCLEOTIDE SEQUENCE [LARGE SCALE GENOMIC DNA]</scope>
    <source>
        <strain evidence="2">JCM 16365</strain>
    </source>
</reference>
<proteinExistence type="predicted"/>
<gene>
    <name evidence="1" type="ORF">GCM10009862_07580</name>
</gene>
<sequence length="1120" mass="122549">MSDRDLLARLNAGPRFLLLGQGLIRTTLADLPSSATGLFPEEFTPEPATGVATLLAADLEAYDRSTGDKARPAAFDDVVAIPWNTVLTSRIDSALSRWLEADWRRVVPTASQDSRGSRSTTELQVRYLFGGLGLPADEQPPTDEIGWIDAQRAASDALASLATSLVTPKGVVLVDDWSPRDWLSARDLYNLASRLGPGQVHLFSIDEATAADPLINAATRKGVLTAHTESLGEFLKAATDDGLLRDSAGHGAASSRFIPAGAGFVPIDVAPWNRIVGTARPVDLELLEPYAHASEALTYQRFRTFLGSPEGAPPWRAIASGMKLPRTYETRLLQVVEAALNDPEEVAPVILQGQTATGKSLALVWLAQELARSGKAAVLHQSRRRDRPIASEVEAYSIWAEEVARLKTVLVWDGMVDPDDYFALHRQLRARGQRVLIVGSAYLSTVADKDRAVVAPIHLDEQEAAAYAPWLASYGIDLPGLSAASDTSILAMLYRAIPETESGLRRGLALEMRAAESGMESLARERKQQEPEARMTAVAAALVAAGFHLESLAPSDHTIEELADLSFAERSTTEQLSAMLLTAGRRGLNVPLELALRVVGRQGSAAIVDFIRHFDIFRWTEEANGNQFLGVRTRLEAELLARESLTDLTEIDVVTSFIHHVRPQFNGRTGGDEIQFIVDLMDQIGPQSAEKGRYAPWYGDLADAFAEQREGSGVFHPRLVLLEVNLTREFIKRAQRSDELTRGDRIARLRASEDLLQRTLAEGDSSPRARLNLYVELAAALGSQAYELGTGDGTHSTEALAPLLERLVDAVMRARAADPENIYPVDVLAWATKDAVSSGGLTTTARVGLLADAKASLDSIDPEDLSAGQLAKYRSRQAEISGLLGDKELETSFLQELMQMEDPAAYYLLALRALGTTNDPASVKIALQVLLEAPASIREDWKCARLILDLYWRDRTGERLLRGERNTVAFTESDWQECLAILDTLRGAATFDQYRIAFLRGLALFHVGSMAASQSEFRELGSLGLDVSRRVHLAYLASDSEGRPRRFTGSVAWASADGRKGRVWVDQLKAEVDFVPLRFSPDAYRTRREAVPTFHIGFNYLGPIADPIRPRMRPTGSRSA</sequence>
<accession>A0ABN3PBU0</accession>
<keyword evidence="2" id="KW-1185">Reference proteome</keyword>
<evidence type="ECO:0000313" key="2">
    <source>
        <dbReference type="Proteomes" id="UP001500274"/>
    </source>
</evidence>
<dbReference type="SUPFAM" id="SSF52540">
    <property type="entry name" value="P-loop containing nucleoside triphosphate hydrolases"/>
    <property type="match status" value="1"/>
</dbReference>
<comment type="caution">
    <text evidence="1">The sequence shown here is derived from an EMBL/GenBank/DDBJ whole genome shotgun (WGS) entry which is preliminary data.</text>
</comment>
<name>A0ABN3PBU0_9MICO</name>
<protein>
    <recommendedName>
        <fullName evidence="3">AAA+ ATPase domain-containing protein</fullName>
    </recommendedName>
</protein>
<dbReference type="InterPro" id="IPR027417">
    <property type="entry name" value="P-loop_NTPase"/>
</dbReference>
<evidence type="ECO:0000313" key="1">
    <source>
        <dbReference type="EMBL" id="GAA2571242.1"/>
    </source>
</evidence>
<organism evidence="1 2">
    <name type="scientific">Microbacterium binotii</name>
    <dbReference type="NCBI Taxonomy" id="462710"/>
    <lineage>
        <taxon>Bacteria</taxon>
        <taxon>Bacillati</taxon>
        <taxon>Actinomycetota</taxon>
        <taxon>Actinomycetes</taxon>
        <taxon>Micrococcales</taxon>
        <taxon>Microbacteriaceae</taxon>
        <taxon>Microbacterium</taxon>
    </lineage>
</organism>
<dbReference type="RefSeq" id="WP_344227029.1">
    <property type="nucleotide sequence ID" value="NZ_BAAARI010000003.1"/>
</dbReference>
<evidence type="ECO:0008006" key="3">
    <source>
        <dbReference type="Google" id="ProtNLM"/>
    </source>
</evidence>
<dbReference type="EMBL" id="BAAARI010000003">
    <property type="protein sequence ID" value="GAA2571242.1"/>
    <property type="molecule type" value="Genomic_DNA"/>
</dbReference>